<protein>
    <submittedName>
        <fullName evidence="1">Uncharacterized protein</fullName>
    </submittedName>
</protein>
<sequence>MSFRLIILQLKFKFLPSLRSQYETKISQRAKQDNYTALTDSNLKEASDLTIANLYWYFQDVPIKQMIHKNTINNKIEALRLDLSNT</sequence>
<proteinExistence type="predicted"/>
<evidence type="ECO:0000313" key="1">
    <source>
        <dbReference type="EMBL" id="ACB53935.1"/>
    </source>
</evidence>
<dbReference type="KEGG" id="cyt:cce_4587"/>
<dbReference type="Proteomes" id="UP000001203">
    <property type="component" value="Chromosome circular"/>
</dbReference>
<keyword evidence="2" id="KW-1185">Reference proteome</keyword>
<dbReference type="STRING" id="43989.cce_4587"/>
<evidence type="ECO:0000313" key="2">
    <source>
        <dbReference type="Proteomes" id="UP000001203"/>
    </source>
</evidence>
<dbReference type="HOGENOM" id="CLU_2492632_0_0_3"/>
<dbReference type="AlphaFoldDB" id="B1WVE5"/>
<gene>
    <name evidence="1" type="ordered locus">cce_4587</name>
</gene>
<name>B1WVE5_CROS5</name>
<organism evidence="1 2">
    <name type="scientific">Crocosphaera subtropica (strain ATCC 51142 / BH68)</name>
    <name type="common">Cyanothece sp. (strain ATCC 51142)</name>
    <dbReference type="NCBI Taxonomy" id="43989"/>
    <lineage>
        <taxon>Bacteria</taxon>
        <taxon>Bacillati</taxon>
        <taxon>Cyanobacteriota</taxon>
        <taxon>Cyanophyceae</taxon>
        <taxon>Oscillatoriophycideae</taxon>
        <taxon>Chroococcales</taxon>
        <taxon>Aphanothecaceae</taxon>
        <taxon>Crocosphaera</taxon>
        <taxon>Crocosphaera subtropica</taxon>
    </lineage>
</organism>
<dbReference type="EMBL" id="CP000806">
    <property type="protein sequence ID" value="ACB53935.1"/>
    <property type="molecule type" value="Genomic_DNA"/>
</dbReference>
<accession>B1WVE5</accession>
<reference evidence="1 2" key="1">
    <citation type="journal article" date="2008" name="Proc. Natl. Acad. Sci. U.S.A.">
        <title>The genome of Cyanothece 51142, a unicellular diazotrophic cyanobacterium important in the marine nitrogen cycle.</title>
        <authorList>
            <person name="Welsh E.A."/>
            <person name="Liberton M."/>
            <person name="Stoeckel J."/>
            <person name="Loh T."/>
            <person name="Elvitigala T."/>
            <person name="Wang C."/>
            <person name="Wollam A."/>
            <person name="Fulton R.S."/>
            <person name="Clifton S.W."/>
            <person name="Jacobs J.M."/>
            <person name="Aurora R."/>
            <person name="Ghosh B.K."/>
            <person name="Sherman L.A."/>
            <person name="Smith R.D."/>
            <person name="Wilson R.K."/>
            <person name="Pakrasi H.B."/>
        </authorList>
    </citation>
    <scope>NUCLEOTIDE SEQUENCE [LARGE SCALE GENOMIC DNA]</scope>
    <source>
        <strain evidence="2">ATCC 51142 / BH68</strain>
    </source>
</reference>